<evidence type="ECO:0000256" key="10">
    <source>
        <dbReference type="ARBA" id="ARBA00023270"/>
    </source>
</evidence>
<evidence type="ECO:0000256" key="1">
    <source>
        <dbReference type="ARBA" id="ARBA00003294"/>
    </source>
</evidence>
<dbReference type="InterPro" id="IPR002220">
    <property type="entry name" value="DapA-like"/>
</dbReference>
<dbReference type="Pfam" id="PF00701">
    <property type="entry name" value="DHDPS"/>
    <property type="match status" value="1"/>
</dbReference>
<dbReference type="EMBL" id="CP118848">
    <property type="protein sequence ID" value="WHI60485.1"/>
    <property type="molecule type" value="Genomic_DNA"/>
</dbReference>
<keyword evidence="18" id="KW-1185">Reference proteome</keyword>
<comment type="catalytic activity">
    <reaction evidence="11 12">
        <text>L-aspartate 4-semialdehyde + pyruvate = (2S,4S)-4-hydroxy-2,3,4,5-tetrahydrodipicolinate + H2O + H(+)</text>
        <dbReference type="Rhea" id="RHEA:34171"/>
        <dbReference type="ChEBI" id="CHEBI:15361"/>
        <dbReference type="ChEBI" id="CHEBI:15377"/>
        <dbReference type="ChEBI" id="CHEBI:15378"/>
        <dbReference type="ChEBI" id="CHEBI:67139"/>
        <dbReference type="ChEBI" id="CHEBI:537519"/>
        <dbReference type="EC" id="4.3.3.7"/>
    </reaction>
</comment>
<comment type="caution">
    <text evidence="12">Was originally thought to be a dihydrodipicolinate synthase (DHDPS), catalyzing the condensation of (S)-aspartate-beta-semialdehyde [(S)-ASA] and pyruvate to dihydrodipicolinate (DHDP). However, it was shown in E.coli that the product of the enzymatic reaction is not dihydrodipicolinate but in fact (4S)-4-hydroxy-2,3,4,5-tetrahydro-(2S)-dipicolinic acid (HTPA), and that the consecutive dehydration reaction leading to DHDP is not spontaneous but catalyzed by DapB.</text>
</comment>
<accession>A0AAX3W530</accession>
<dbReference type="Proteomes" id="UP000770161">
    <property type="component" value="Unassembled WGS sequence"/>
</dbReference>
<dbReference type="InterPro" id="IPR005263">
    <property type="entry name" value="DapA"/>
</dbReference>
<dbReference type="EC" id="4.3.3.7" evidence="4 12"/>
<dbReference type="Proteomes" id="UP001223261">
    <property type="component" value="Chromosome"/>
</dbReference>
<dbReference type="RefSeq" id="WP_107360100.1">
    <property type="nucleotide sequence ID" value="NZ_CP118848.1"/>
</dbReference>
<feature type="site" description="Part of a proton relay during catalysis" evidence="12">
    <location>
        <position position="46"/>
    </location>
</feature>
<proteinExistence type="inferred from homology"/>
<dbReference type="HAMAP" id="MF_00418">
    <property type="entry name" value="DapA"/>
    <property type="match status" value="1"/>
</dbReference>
<dbReference type="PANTHER" id="PTHR12128">
    <property type="entry name" value="DIHYDRODIPICOLINATE SYNTHASE"/>
    <property type="match status" value="1"/>
</dbReference>
<dbReference type="InterPro" id="IPR013785">
    <property type="entry name" value="Aldolase_TIM"/>
</dbReference>
<keyword evidence="7 12" id="KW-0220">Diaminopimelate biosynthesis</keyword>
<feature type="active site" description="Schiff-base intermediate with substrate" evidence="12 14">
    <location>
        <position position="164"/>
    </location>
</feature>
<dbReference type="EMBL" id="JAHLZN010000014">
    <property type="protein sequence ID" value="MBU6114014.1"/>
    <property type="molecule type" value="Genomic_DNA"/>
</dbReference>
<keyword evidence="6 12" id="KW-0028">Amino-acid biosynthesis</keyword>
<feature type="active site" description="Proton donor/acceptor" evidence="12 14">
    <location>
        <position position="135"/>
    </location>
</feature>
<dbReference type="NCBIfam" id="TIGR00674">
    <property type="entry name" value="dapA"/>
    <property type="match status" value="1"/>
</dbReference>
<dbReference type="GO" id="GO:0005829">
    <property type="term" value="C:cytosol"/>
    <property type="evidence" value="ECO:0007669"/>
    <property type="project" value="TreeGrafter"/>
</dbReference>
<evidence type="ECO:0000256" key="4">
    <source>
        <dbReference type="ARBA" id="ARBA00012086"/>
    </source>
</evidence>
<reference evidence="17" key="2">
    <citation type="journal article" date="2023" name="Antibiotics">
        <title>Prevalence and Molecular Characterization of Methicillin-Resistant Staphylococci (MRS) and Mammaliicocci (MRM) in Dromedary Camels from Algeria: First Detection of SCCmec-mecC Hybrid in Methicillin-Resistant Mammaliicoccus lentus.</title>
        <authorList>
            <person name="Belhout C."/>
            <person name="Boyen F."/>
            <person name="Vereecke N."/>
            <person name="Theuns S."/>
            <person name="Taibi N."/>
            <person name="Stegger M."/>
            <person name="de la Fe-Rodriguez P.Y."/>
            <person name="Bouayad L."/>
            <person name="Elgroud R."/>
            <person name="Butaye P."/>
        </authorList>
    </citation>
    <scope>NUCLEOTIDE SEQUENCE</scope>
    <source>
        <strain evidence="17">7048</strain>
    </source>
</reference>
<comment type="subcellular location">
    <subcellularLocation>
        <location evidence="12">Cytoplasm</location>
    </subcellularLocation>
</comment>
<evidence type="ECO:0000256" key="9">
    <source>
        <dbReference type="ARBA" id="ARBA00023239"/>
    </source>
</evidence>
<name>A0AAX3W530_MAMLE</name>
<dbReference type="AlphaFoldDB" id="A0AAX3W530"/>
<evidence type="ECO:0000256" key="13">
    <source>
        <dbReference type="PIRNR" id="PIRNR001365"/>
    </source>
</evidence>
<evidence type="ECO:0000313" key="19">
    <source>
        <dbReference type="Proteomes" id="UP001223261"/>
    </source>
</evidence>
<reference evidence="16 18" key="1">
    <citation type="submission" date="2021-06" db="EMBL/GenBank/DDBJ databases">
        <title>Staphylococcus lentus K169 genome sequencing.</title>
        <authorList>
            <person name="Sundareshan S."/>
            <person name="Akhila D.S."/>
            <person name="Prachi D."/>
            <person name="Sivakumar R."/>
            <person name="Rajendhran J."/>
            <person name="Isloor S."/>
            <person name="Hegde N.R."/>
        </authorList>
    </citation>
    <scope>NUCLEOTIDE SEQUENCE [LARGE SCALE GENOMIC DNA]</scope>
    <source>
        <strain evidence="16 18">K169</strain>
    </source>
</reference>
<evidence type="ECO:0000256" key="12">
    <source>
        <dbReference type="HAMAP-Rule" id="MF_00418"/>
    </source>
</evidence>
<dbReference type="GeneID" id="99677686"/>
<dbReference type="SUPFAM" id="SSF51569">
    <property type="entry name" value="Aldolase"/>
    <property type="match status" value="1"/>
</dbReference>
<comment type="pathway">
    <text evidence="2 12">Amino-acid biosynthesis; L-lysine biosynthesis via DAP pathway; (S)-tetrahydrodipicolinate from L-aspartate: step 3/4.</text>
</comment>
<evidence type="ECO:0000256" key="8">
    <source>
        <dbReference type="ARBA" id="ARBA00023154"/>
    </source>
</evidence>
<dbReference type="SMART" id="SM01130">
    <property type="entry name" value="DHDPS"/>
    <property type="match status" value="1"/>
</dbReference>
<sequence length="293" mass="32655">MKNFKGVYPVIVTPMKENYEVNYEGLKENINYFIKQKVSGLIINGSTGEFVSLTEEEKEEIIKTVVSAVNGEFPIIVGTASEYTNDAIRLTQTAEKLGADGVLVINSYYAHPTDEEVYHQFKDIADSTSLPVMIYNNPFTSGIDISQDTLIDLGNNVKNITHLKESSGSIQKLRDIHYATGDNLTLFCGSDDLAFESFVMGAKGWVSVAGNLAPNLAKQLYEKIQSKEFEEAHEIYKKLLPLLQFIEDSGKYVQIVKAGMEIKGLNGGPSRPPRRSLKEEEINKLKKIMTTLN</sequence>
<dbReference type="PIRSF" id="PIRSF001365">
    <property type="entry name" value="DHDPS"/>
    <property type="match status" value="1"/>
</dbReference>
<dbReference type="InterPro" id="IPR020624">
    <property type="entry name" value="Schiff_base-form_aldolases_CS"/>
</dbReference>
<keyword evidence="10 12" id="KW-0704">Schiff base</keyword>
<keyword evidence="5 12" id="KW-0963">Cytoplasm</keyword>
<gene>
    <name evidence="12 17" type="primary">dapA</name>
    <name evidence="16" type="ORF">KQ656_08590</name>
    <name evidence="17" type="ORF">PYH69_02335</name>
</gene>
<evidence type="ECO:0000313" key="18">
    <source>
        <dbReference type="Proteomes" id="UP000770161"/>
    </source>
</evidence>
<feature type="binding site" evidence="12 15">
    <location>
        <position position="206"/>
    </location>
    <ligand>
        <name>pyruvate</name>
        <dbReference type="ChEBI" id="CHEBI:15361"/>
    </ligand>
</feature>
<protein>
    <recommendedName>
        <fullName evidence="4 12">4-hydroxy-tetrahydrodipicolinate synthase</fullName>
        <shortName evidence="12">HTPA synthase</shortName>
        <ecNumber evidence="4 12">4.3.3.7</ecNumber>
    </recommendedName>
</protein>
<comment type="similarity">
    <text evidence="3 12 13">Belongs to the DapA family.</text>
</comment>
<evidence type="ECO:0000256" key="11">
    <source>
        <dbReference type="ARBA" id="ARBA00047836"/>
    </source>
</evidence>
<keyword evidence="9 12" id="KW-0456">Lyase</keyword>
<dbReference type="PROSITE" id="PS00665">
    <property type="entry name" value="DHDPS_1"/>
    <property type="match status" value="1"/>
</dbReference>
<dbReference type="PRINTS" id="PR00146">
    <property type="entry name" value="DHPICSNTHASE"/>
</dbReference>
<dbReference type="GO" id="GO:0009089">
    <property type="term" value="P:lysine biosynthetic process via diaminopimelate"/>
    <property type="evidence" value="ECO:0007669"/>
    <property type="project" value="UniProtKB-UniRule"/>
</dbReference>
<evidence type="ECO:0000313" key="16">
    <source>
        <dbReference type="EMBL" id="MBU6114014.1"/>
    </source>
</evidence>
<organism evidence="17 19">
    <name type="scientific">Mammaliicoccus lentus</name>
    <name type="common">Staphylococcus lentus</name>
    <dbReference type="NCBI Taxonomy" id="42858"/>
    <lineage>
        <taxon>Bacteria</taxon>
        <taxon>Bacillati</taxon>
        <taxon>Bacillota</taxon>
        <taxon>Bacilli</taxon>
        <taxon>Bacillales</taxon>
        <taxon>Staphylococcaceae</taxon>
        <taxon>Mammaliicoccus</taxon>
    </lineage>
</organism>
<evidence type="ECO:0000256" key="14">
    <source>
        <dbReference type="PIRSR" id="PIRSR001365-1"/>
    </source>
</evidence>
<evidence type="ECO:0000256" key="7">
    <source>
        <dbReference type="ARBA" id="ARBA00022915"/>
    </source>
</evidence>
<feature type="site" description="Part of a proton relay during catalysis" evidence="12">
    <location>
        <position position="109"/>
    </location>
</feature>
<dbReference type="PANTHER" id="PTHR12128:SF66">
    <property type="entry name" value="4-HYDROXY-2-OXOGLUTARATE ALDOLASE, MITOCHONDRIAL"/>
    <property type="match status" value="1"/>
</dbReference>
<dbReference type="CDD" id="cd00408">
    <property type="entry name" value="DHDPS-like"/>
    <property type="match status" value="1"/>
</dbReference>
<comment type="subunit">
    <text evidence="12">Homotetramer; dimer of dimers.</text>
</comment>
<evidence type="ECO:0000256" key="15">
    <source>
        <dbReference type="PIRSR" id="PIRSR001365-2"/>
    </source>
</evidence>
<comment type="function">
    <text evidence="1 12">Catalyzes the condensation of (S)-aspartate-beta-semialdehyde [(S)-ASA] and pyruvate to 4-hydroxy-tetrahydrodipicolinate (HTPA).</text>
</comment>
<feature type="binding site" evidence="12 15">
    <location>
        <position position="47"/>
    </location>
    <ligand>
        <name>pyruvate</name>
        <dbReference type="ChEBI" id="CHEBI:15361"/>
    </ligand>
</feature>
<evidence type="ECO:0000256" key="5">
    <source>
        <dbReference type="ARBA" id="ARBA00022490"/>
    </source>
</evidence>
<evidence type="ECO:0000256" key="3">
    <source>
        <dbReference type="ARBA" id="ARBA00007592"/>
    </source>
</evidence>
<dbReference type="GO" id="GO:0019877">
    <property type="term" value="P:diaminopimelate biosynthetic process"/>
    <property type="evidence" value="ECO:0007669"/>
    <property type="project" value="UniProtKB-UniRule"/>
</dbReference>
<dbReference type="GO" id="GO:0008840">
    <property type="term" value="F:4-hydroxy-tetrahydrodipicolinate synthase activity"/>
    <property type="evidence" value="ECO:0007669"/>
    <property type="project" value="UniProtKB-UniRule"/>
</dbReference>
<dbReference type="Gene3D" id="3.20.20.70">
    <property type="entry name" value="Aldolase class I"/>
    <property type="match status" value="1"/>
</dbReference>
<evidence type="ECO:0000256" key="2">
    <source>
        <dbReference type="ARBA" id="ARBA00005120"/>
    </source>
</evidence>
<keyword evidence="8 12" id="KW-0457">Lysine biosynthesis</keyword>
<evidence type="ECO:0000313" key="17">
    <source>
        <dbReference type="EMBL" id="WHI60485.1"/>
    </source>
</evidence>
<evidence type="ECO:0000256" key="6">
    <source>
        <dbReference type="ARBA" id="ARBA00022605"/>
    </source>
</evidence>